<dbReference type="Pfam" id="PF07885">
    <property type="entry name" value="Ion_trans_2"/>
    <property type="match status" value="1"/>
</dbReference>
<proteinExistence type="predicted"/>
<name>A0ABV8RB39_9FLAO</name>
<evidence type="ECO:0000313" key="4">
    <source>
        <dbReference type="Proteomes" id="UP001595826"/>
    </source>
</evidence>
<feature type="transmembrane region" description="Helical" evidence="1">
    <location>
        <begin position="576"/>
        <end position="597"/>
    </location>
</feature>
<accession>A0ABV8RB39</accession>
<keyword evidence="1" id="KW-1133">Transmembrane helix</keyword>
<sequence>MIEEEKDSVFKLENAIVKYKEASDSIYQFKPLSVNENKYNRIDTIYIHKELSLQNVQFIPFPTENFNSMLTNYDFKGFGFNHINFKKKVTLRNTLAVLFNECVFENTLTVNNNDPIVYNIYDYIKKNENRYNSESALMQTDFILNSSELRKGISFLFDLKNTDNLYEGEVEITNSKIWKKPNSVNLNAWSSDIKCNNLLSLNINNLTFYNQARIYNINGRYFNFTENKFEDITYFYFSAKNDKSNIKIKNNIFKKYVVTSLNTLTKSSEVDWDNFSNKLINSSSFNEYFYTLRENEKIGVIESYKKLEKLDNKKDSLINIYKNSYLLSHKSALKKEVQLRVNYYDFYKSQQDLESSNALYIEYKDLLLMQSKLQYKQNPSFETFFKWRINQFLKVFSAYGTKPEKAVIFSLYVILLFAFIYLLFPNSWDTLGKKRLIHRFEFFQKYLRRNEGMHTIYLEDKQQEISSYEAFKTNLEKAHLELPSFFITWSKPLYNASMFSSRITSRFLKTTDVLHGKWKDLSPKQKRWKNIQIGLLLTVGLLYDLFIKALNALMLSINTFTTLGFGEIPIKGLPRYLAIIQGFIGWFMLTIFSVSLISQLLN</sequence>
<feature type="transmembrane region" description="Helical" evidence="1">
    <location>
        <begin position="533"/>
        <end position="556"/>
    </location>
</feature>
<organism evidence="3 4">
    <name type="scientific">Polaribacter marinivivus</name>
    <dbReference type="NCBI Taxonomy" id="1524260"/>
    <lineage>
        <taxon>Bacteria</taxon>
        <taxon>Pseudomonadati</taxon>
        <taxon>Bacteroidota</taxon>
        <taxon>Flavobacteriia</taxon>
        <taxon>Flavobacteriales</taxon>
        <taxon>Flavobacteriaceae</taxon>
    </lineage>
</organism>
<feature type="domain" description="Potassium channel" evidence="2">
    <location>
        <begin position="536"/>
        <end position="598"/>
    </location>
</feature>
<keyword evidence="1" id="KW-0812">Transmembrane</keyword>
<dbReference type="SUPFAM" id="SSF81324">
    <property type="entry name" value="Voltage-gated potassium channels"/>
    <property type="match status" value="1"/>
</dbReference>
<gene>
    <name evidence="3" type="ORF">ACFOWD_12295</name>
</gene>
<evidence type="ECO:0000256" key="1">
    <source>
        <dbReference type="SAM" id="Phobius"/>
    </source>
</evidence>
<dbReference type="InterPro" id="IPR013099">
    <property type="entry name" value="K_chnl_dom"/>
</dbReference>
<dbReference type="Proteomes" id="UP001595826">
    <property type="component" value="Unassembled WGS sequence"/>
</dbReference>
<evidence type="ECO:0000313" key="3">
    <source>
        <dbReference type="EMBL" id="MFC4269690.1"/>
    </source>
</evidence>
<comment type="caution">
    <text evidence="3">The sequence shown here is derived from an EMBL/GenBank/DDBJ whole genome shotgun (WGS) entry which is preliminary data.</text>
</comment>
<dbReference type="EMBL" id="JBHSCY010000002">
    <property type="protein sequence ID" value="MFC4269690.1"/>
    <property type="molecule type" value="Genomic_DNA"/>
</dbReference>
<evidence type="ECO:0000259" key="2">
    <source>
        <dbReference type="Pfam" id="PF07885"/>
    </source>
</evidence>
<feature type="transmembrane region" description="Helical" evidence="1">
    <location>
        <begin position="406"/>
        <end position="424"/>
    </location>
</feature>
<keyword evidence="1" id="KW-0472">Membrane</keyword>
<keyword evidence="4" id="KW-1185">Reference proteome</keyword>
<dbReference type="RefSeq" id="WP_377410951.1">
    <property type="nucleotide sequence ID" value="NZ_JBHSCY010000002.1"/>
</dbReference>
<reference evidence="4" key="1">
    <citation type="journal article" date="2019" name="Int. J. Syst. Evol. Microbiol.">
        <title>The Global Catalogue of Microorganisms (GCM) 10K type strain sequencing project: providing services to taxonomists for standard genome sequencing and annotation.</title>
        <authorList>
            <consortium name="The Broad Institute Genomics Platform"/>
            <consortium name="The Broad Institute Genome Sequencing Center for Infectious Disease"/>
            <person name="Wu L."/>
            <person name="Ma J."/>
        </authorList>
    </citation>
    <scope>NUCLEOTIDE SEQUENCE [LARGE SCALE GENOMIC DNA]</scope>
    <source>
        <strain evidence="4">CECT 8655</strain>
    </source>
</reference>
<protein>
    <submittedName>
        <fullName evidence="3">Ion channel</fullName>
    </submittedName>
</protein>